<feature type="non-terminal residue" evidence="1">
    <location>
        <position position="50"/>
    </location>
</feature>
<sequence length="50" mass="6019">MCAHWFYRVTIGGGGLKLEHRTFYSDMQVKTAARQWFKRQSSKFYTDDIR</sequence>
<organism evidence="1 2">
    <name type="scientific">Stegodyphus mimosarum</name>
    <name type="common">African social velvet spider</name>
    <dbReference type="NCBI Taxonomy" id="407821"/>
    <lineage>
        <taxon>Eukaryota</taxon>
        <taxon>Metazoa</taxon>
        <taxon>Ecdysozoa</taxon>
        <taxon>Arthropoda</taxon>
        <taxon>Chelicerata</taxon>
        <taxon>Arachnida</taxon>
        <taxon>Araneae</taxon>
        <taxon>Araneomorphae</taxon>
        <taxon>Entelegynae</taxon>
        <taxon>Eresoidea</taxon>
        <taxon>Eresidae</taxon>
        <taxon>Stegodyphus</taxon>
    </lineage>
</organism>
<accession>A0A087U9K6</accession>
<reference evidence="1 2" key="1">
    <citation type="submission" date="2013-11" db="EMBL/GenBank/DDBJ databases">
        <title>Genome sequencing of Stegodyphus mimosarum.</title>
        <authorList>
            <person name="Bechsgaard J."/>
        </authorList>
    </citation>
    <scope>NUCLEOTIDE SEQUENCE [LARGE SCALE GENOMIC DNA]</scope>
</reference>
<evidence type="ECO:0000313" key="2">
    <source>
        <dbReference type="Proteomes" id="UP000054359"/>
    </source>
</evidence>
<protein>
    <submittedName>
        <fullName evidence="1">Uncharacterized protein</fullName>
    </submittedName>
</protein>
<dbReference type="Proteomes" id="UP000054359">
    <property type="component" value="Unassembled WGS sequence"/>
</dbReference>
<proteinExistence type="predicted"/>
<gene>
    <name evidence="1" type="ORF">X975_07840</name>
</gene>
<keyword evidence="2" id="KW-1185">Reference proteome</keyword>
<name>A0A087U9K6_STEMI</name>
<evidence type="ECO:0000313" key="1">
    <source>
        <dbReference type="EMBL" id="KFM74045.1"/>
    </source>
</evidence>
<dbReference type="AlphaFoldDB" id="A0A087U9K6"/>
<dbReference type="EMBL" id="KK118861">
    <property type="protein sequence ID" value="KFM74045.1"/>
    <property type="molecule type" value="Genomic_DNA"/>
</dbReference>